<dbReference type="PANTHER" id="PTHR30330:SF3">
    <property type="entry name" value="TRANSCRIPTIONAL REGULATOR, LRP FAMILY"/>
    <property type="match status" value="1"/>
</dbReference>
<feature type="transmembrane region" description="Helical" evidence="8">
    <location>
        <begin position="248"/>
        <end position="267"/>
    </location>
</feature>
<name>A0A9D2FLK2_9FIRM</name>
<dbReference type="GO" id="GO:0005283">
    <property type="term" value="F:amino acid:sodium symporter activity"/>
    <property type="evidence" value="ECO:0007669"/>
    <property type="project" value="InterPro"/>
</dbReference>
<dbReference type="NCBIfam" id="TIGR00835">
    <property type="entry name" value="agcS"/>
    <property type="match status" value="1"/>
</dbReference>
<feature type="transmembrane region" description="Helical" evidence="8">
    <location>
        <begin position="350"/>
        <end position="373"/>
    </location>
</feature>
<dbReference type="GO" id="GO:0005886">
    <property type="term" value="C:plasma membrane"/>
    <property type="evidence" value="ECO:0007669"/>
    <property type="project" value="UniProtKB-SubCell"/>
</dbReference>
<dbReference type="Pfam" id="PF01235">
    <property type="entry name" value="Na_Ala_symp"/>
    <property type="match status" value="1"/>
</dbReference>
<comment type="subcellular location">
    <subcellularLocation>
        <location evidence="1 8">Cell membrane</location>
        <topology evidence="1 8">Multi-pass membrane protein</topology>
    </subcellularLocation>
</comment>
<dbReference type="AlphaFoldDB" id="A0A9D2FLK2"/>
<evidence type="ECO:0000256" key="4">
    <source>
        <dbReference type="ARBA" id="ARBA00022475"/>
    </source>
</evidence>
<feature type="transmembrane region" description="Helical" evidence="8">
    <location>
        <begin position="144"/>
        <end position="170"/>
    </location>
</feature>
<keyword evidence="5 8" id="KW-0812">Transmembrane</keyword>
<keyword evidence="7 8" id="KW-0472">Membrane</keyword>
<evidence type="ECO:0000313" key="10">
    <source>
        <dbReference type="Proteomes" id="UP000824105"/>
    </source>
</evidence>
<feature type="transmembrane region" description="Helical" evidence="8">
    <location>
        <begin position="305"/>
        <end position="324"/>
    </location>
</feature>
<accession>A0A9D2FLK2</accession>
<feature type="transmembrane region" description="Helical" evidence="8">
    <location>
        <begin position="393"/>
        <end position="413"/>
    </location>
</feature>
<evidence type="ECO:0000256" key="2">
    <source>
        <dbReference type="ARBA" id="ARBA00009261"/>
    </source>
</evidence>
<organism evidence="9 10">
    <name type="scientific">Candidatus Gemmiger avistercoris</name>
    <dbReference type="NCBI Taxonomy" id="2838606"/>
    <lineage>
        <taxon>Bacteria</taxon>
        <taxon>Bacillati</taxon>
        <taxon>Bacillota</taxon>
        <taxon>Clostridia</taxon>
        <taxon>Eubacteriales</taxon>
        <taxon>Gemmiger</taxon>
    </lineage>
</organism>
<reference evidence="9" key="2">
    <citation type="submission" date="2021-04" db="EMBL/GenBank/DDBJ databases">
        <authorList>
            <person name="Gilroy R."/>
        </authorList>
    </citation>
    <scope>NUCLEOTIDE SEQUENCE</scope>
    <source>
        <strain evidence="9">CHK188-11489</strain>
    </source>
</reference>
<feature type="transmembrane region" description="Helical" evidence="8">
    <location>
        <begin position="210"/>
        <end position="228"/>
    </location>
</feature>
<comment type="caution">
    <text evidence="9">The sequence shown here is derived from an EMBL/GenBank/DDBJ whole genome shotgun (WGS) entry which is preliminary data.</text>
</comment>
<keyword evidence="3 8" id="KW-0813">Transport</keyword>
<evidence type="ECO:0000256" key="1">
    <source>
        <dbReference type="ARBA" id="ARBA00004651"/>
    </source>
</evidence>
<feature type="transmembrane region" description="Helical" evidence="8">
    <location>
        <begin position="182"/>
        <end position="203"/>
    </location>
</feature>
<comment type="similarity">
    <text evidence="2 8">Belongs to the alanine or glycine:cation symporter (AGCS) (TC 2.A.25) family.</text>
</comment>
<dbReference type="InterPro" id="IPR001463">
    <property type="entry name" value="Na/Ala_symport"/>
</dbReference>
<dbReference type="PRINTS" id="PR00175">
    <property type="entry name" value="NAALASMPORT"/>
</dbReference>
<dbReference type="Gene3D" id="1.20.1740.10">
    <property type="entry name" value="Amino acid/polyamine transporter I"/>
    <property type="match status" value="1"/>
</dbReference>
<keyword evidence="6 8" id="KW-1133">Transmembrane helix</keyword>
<dbReference type="Proteomes" id="UP000824105">
    <property type="component" value="Unassembled WGS sequence"/>
</dbReference>
<gene>
    <name evidence="9" type="ORF">H9724_08455</name>
</gene>
<feature type="transmembrane region" description="Helical" evidence="8">
    <location>
        <begin position="419"/>
        <end position="437"/>
    </location>
</feature>
<keyword evidence="4 8" id="KW-1003">Cell membrane</keyword>
<reference evidence="9" key="1">
    <citation type="journal article" date="2021" name="PeerJ">
        <title>Extensive microbial diversity within the chicken gut microbiome revealed by metagenomics and culture.</title>
        <authorList>
            <person name="Gilroy R."/>
            <person name="Ravi A."/>
            <person name="Getino M."/>
            <person name="Pursley I."/>
            <person name="Horton D.L."/>
            <person name="Alikhan N.F."/>
            <person name="Baker D."/>
            <person name="Gharbi K."/>
            <person name="Hall N."/>
            <person name="Watson M."/>
            <person name="Adriaenssens E.M."/>
            <person name="Foster-Nyarko E."/>
            <person name="Jarju S."/>
            <person name="Secka A."/>
            <person name="Antonio M."/>
            <person name="Oren A."/>
            <person name="Chaudhuri R.R."/>
            <person name="La Ragione R."/>
            <person name="Hildebrand F."/>
            <person name="Pallen M.J."/>
        </authorList>
    </citation>
    <scope>NUCLEOTIDE SEQUENCE</scope>
    <source>
        <strain evidence="9">CHK188-11489</strain>
    </source>
</reference>
<evidence type="ECO:0000256" key="8">
    <source>
        <dbReference type="RuleBase" id="RU363064"/>
    </source>
</evidence>
<evidence type="ECO:0000256" key="3">
    <source>
        <dbReference type="ARBA" id="ARBA00022448"/>
    </source>
</evidence>
<protein>
    <submittedName>
        <fullName evidence="9">Alanine:cation symporter family protein</fullName>
    </submittedName>
</protein>
<keyword evidence="8" id="KW-0769">Symport</keyword>
<dbReference type="EMBL" id="DXBF01000066">
    <property type="protein sequence ID" value="HIZ62777.1"/>
    <property type="molecule type" value="Genomic_DNA"/>
</dbReference>
<proteinExistence type="inferred from homology"/>
<evidence type="ECO:0000256" key="5">
    <source>
        <dbReference type="ARBA" id="ARBA00022692"/>
    </source>
</evidence>
<feature type="transmembrane region" description="Helical" evidence="8">
    <location>
        <begin position="16"/>
        <end position="34"/>
    </location>
</feature>
<evidence type="ECO:0000256" key="6">
    <source>
        <dbReference type="ARBA" id="ARBA00022989"/>
    </source>
</evidence>
<evidence type="ECO:0000313" key="9">
    <source>
        <dbReference type="EMBL" id="HIZ62777.1"/>
    </source>
</evidence>
<evidence type="ECO:0000256" key="7">
    <source>
        <dbReference type="ARBA" id="ARBA00023136"/>
    </source>
</evidence>
<dbReference type="PANTHER" id="PTHR30330">
    <property type="entry name" value="AGSS FAMILY TRANSPORTER, SODIUM-ALANINE"/>
    <property type="match status" value="1"/>
</dbReference>
<sequence>MPDAIVQFIQVTNQWVWSWPTILLLLGTHLFLTVRTKGIQRKLPTMIRLSVTKDPDAEGEVSQFATLTTALASTIGTGNIIGVGTAIALGGPGAVLWCWLTGILGIATKYAEALIAVKYRVKTRDGRMQGGAMYALERGLHMKWLGVAFALFGTLASFGIGCATQVNAIATVCNANLGVPEWLVGAVVAVLTALVIFGGIQTISRVCEKLVPFMAAFYVLGCLAILVYNRDFLWQTVTTICRLAFTPGAAAGGLTGGGLLLAMRYGLARGLFSNESGMGSAPIVAAAAQTRNPVRQALVSASGTFWDTVVVCLMTGLVLVSSILKNPAIDMGNITDGGILTTLAFDQIPLVGPVILVVGIISFAFSTVLGWSYYGERCLEYLAGRRALFLYRVLYVAVAALAPVAALDLVWTVADTLNALMAIPNLIAVLLLSGVVVRETERYLPDLDRKCEDPIPTVDR</sequence>